<protein>
    <submittedName>
        <fullName evidence="2">Calcineurin-like phosphoesterase superfamily domain protein</fullName>
    </submittedName>
</protein>
<feature type="domain" description="Calcineurin-like phosphoesterase" evidence="1">
    <location>
        <begin position="5"/>
        <end position="250"/>
    </location>
</feature>
<dbReference type="RefSeq" id="WP_082444794.1">
    <property type="nucleotide sequence ID" value="NZ_CXST01000006.1"/>
</dbReference>
<dbReference type="InterPro" id="IPR004843">
    <property type="entry name" value="Calcineurin-like_PHP"/>
</dbReference>
<accession>A0A0M6YDN5</accession>
<dbReference type="SUPFAM" id="SSF56300">
    <property type="entry name" value="Metallo-dependent phosphatases"/>
    <property type="match status" value="1"/>
</dbReference>
<name>A0A0M6YDN5_9HYPH</name>
<proteinExistence type="predicted"/>
<dbReference type="GO" id="GO:0016787">
    <property type="term" value="F:hydrolase activity"/>
    <property type="evidence" value="ECO:0007669"/>
    <property type="project" value="InterPro"/>
</dbReference>
<evidence type="ECO:0000259" key="1">
    <source>
        <dbReference type="Pfam" id="PF00149"/>
    </source>
</evidence>
<gene>
    <name evidence="2" type="ORF">LAL4801_05809</name>
</gene>
<dbReference type="Pfam" id="PF00149">
    <property type="entry name" value="Metallophos"/>
    <property type="match status" value="1"/>
</dbReference>
<sequence length="299" mass="33634">MSRLRILSDLHQEFVREPRYGKHPLTKFDPDVEMDSDFDVLAIVGDLDVPLTCSLEWIADRFPGETVLYVPGNHDFYSNPGKHETGFTMLEQIDAGLELADKLGIHLLHDRVLEFPDDGIRFIGATLWTDMTTVGLGTKHSKMAQAEGKNGMNDFKNIKRESSTKPGKRKRIRAQHIADAHAVSRSFIESALEKPFDGETVVLTHHAPHPESLWDDPSLVDLAWCYASNLSSILESETAPDLWCHGHIHDSRDYHIANSRTRVVSNARGYAFAEDPTKRTAAFDPNFTVEVGYRPGMKP</sequence>
<organism evidence="2 3">
    <name type="scientific">Roseibium aggregatum</name>
    <dbReference type="NCBI Taxonomy" id="187304"/>
    <lineage>
        <taxon>Bacteria</taxon>
        <taxon>Pseudomonadati</taxon>
        <taxon>Pseudomonadota</taxon>
        <taxon>Alphaproteobacteria</taxon>
        <taxon>Hyphomicrobiales</taxon>
        <taxon>Stappiaceae</taxon>
        <taxon>Roseibium</taxon>
    </lineage>
</organism>
<dbReference type="PANTHER" id="PTHR37844">
    <property type="entry name" value="SER/THR PROTEIN PHOSPHATASE SUPERFAMILY (AFU_ORTHOLOGUE AFUA_1G14840)"/>
    <property type="match status" value="1"/>
</dbReference>
<dbReference type="Proteomes" id="UP000048926">
    <property type="component" value="Unassembled WGS sequence"/>
</dbReference>
<reference evidence="3" key="1">
    <citation type="submission" date="2015-07" db="EMBL/GenBank/DDBJ databases">
        <authorList>
            <person name="Rodrigo-Torres Lidia"/>
            <person name="Arahal R.David."/>
        </authorList>
    </citation>
    <scope>NUCLEOTIDE SEQUENCE [LARGE SCALE GENOMIC DNA]</scope>
    <source>
        <strain evidence="3">CECT 4801</strain>
    </source>
</reference>
<dbReference type="InterPro" id="IPR029052">
    <property type="entry name" value="Metallo-depent_PP-like"/>
</dbReference>
<keyword evidence="3" id="KW-1185">Reference proteome</keyword>
<evidence type="ECO:0000313" key="2">
    <source>
        <dbReference type="EMBL" id="CTQ47347.1"/>
    </source>
</evidence>
<evidence type="ECO:0000313" key="3">
    <source>
        <dbReference type="Proteomes" id="UP000048926"/>
    </source>
</evidence>
<dbReference type="EMBL" id="CXST01000006">
    <property type="protein sequence ID" value="CTQ47347.1"/>
    <property type="molecule type" value="Genomic_DNA"/>
</dbReference>
<dbReference type="PANTHER" id="PTHR37844:SF2">
    <property type="entry name" value="SER_THR PROTEIN PHOSPHATASE SUPERFAMILY (AFU_ORTHOLOGUE AFUA_1G14840)"/>
    <property type="match status" value="1"/>
</dbReference>
<dbReference type="OrthoDB" id="356681at2"/>
<dbReference type="Gene3D" id="3.60.21.10">
    <property type="match status" value="1"/>
</dbReference>
<dbReference type="AlphaFoldDB" id="A0A0M6YDN5"/>